<dbReference type="KEGG" id="drg:H9K76_15740"/>
<proteinExistence type="predicted"/>
<gene>
    <name evidence="2" type="ORF">H9K76_15740</name>
</gene>
<evidence type="ECO:0000313" key="3">
    <source>
        <dbReference type="Proteomes" id="UP000515811"/>
    </source>
</evidence>
<dbReference type="EMBL" id="CP060714">
    <property type="protein sequence ID" value="QNN56026.1"/>
    <property type="molecule type" value="Genomic_DNA"/>
</dbReference>
<reference evidence="2 3" key="1">
    <citation type="submission" date="2020-08" db="EMBL/GenBank/DDBJ databases">
        <title>Genome sequence of Diaphorobacter ruginosibacter DSM 27467T.</title>
        <authorList>
            <person name="Hyun D.-W."/>
            <person name="Bae J.-W."/>
        </authorList>
    </citation>
    <scope>NUCLEOTIDE SEQUENCE [LARGE SCALE GENOMIC DNA]</scope>
    <source>
        <strain evidence="2 3">DSM 27467</strain>
    </source>
</reference>
<protein>
    <submittedName>
        <fullName evidence="2">Uncharacterized protein</fullName>
    </submittedName>
</protein>
<evidence type="ECO:0000313" key="2">
    <source>
        <dbReference type="EMBL" id="QNN56026.1"/>
    </source>
</evidence>
<evidence type="ECO:0000256" key="1">
    <source>
        <dbReference type="SAM" id="SignalP"/>
    </source>
</evidence>
<dbReference type="AlphaFoldDB" id="A0A7G9RKA1"/>
<feature type="signal peptide" evidence="1">
    <location>
        <begin position="1"/>
        <end position="20"/>
    </location>
</feature>
<sequence>MLRKFIALISLLMMGAAVNAAGWVDQALDWSPGKIYLQGWACDPGQPQATGWAHFTVNGQFVSALPANQERPDLQSVCGSTAHGYSGWVDVPANVGASITNGSDYKKKDVYVTLVMDNFSPNVDAGVAENVKIWSPYYFEFAYATWAECTPGAVDYFWDNAGYAFTRTSMNSLVSCSNPAGGSYQILRKNYVNIMDPAIPKGAKVTVCDSPNIDSKLATHGWSITSRYITSTDCVFSFKSTLINGSISYYEVQHFQYLTIVKN</sequence>
<name>A0A7G9RKA1_9BURK</name>
<dbReference type="Proteomes" id="UP000515811">
    <property type="component" value="Chromosome"/>
</dbReference>
<organism evidence="2 3">
    <name type="scientific">Diaphorobacter ruginosibacter</name>
    <dbReference type="NCBI Taxonomy" id="1715720"/>
    <lineage>
        <taxon>Bacteria</taxon>
        <taxon>Pseudomonadati</taxon>
        <taxon>Pseudomonadota</taxon>
        <taxon>Betaproteobacteria</taxon>
        <taxon>Burkholderiales</taxon>
        <taxon>Comamonadaceae</taxon>
        <taxon>Diaphorobacter</taxon>
    </lineage>
</organism>
<accession>A0A7G9RKA1</accession>
<dbReference type="RefSeq" id="WP_187596297.1">
    <property type="nucleotide sequence ID" value="NZ_CP060714.1"/>
</dbReference>
<feature type="chain" id="PRO_5028852859" evidence="1">
    <location>
        <begin position="21"/>
        <end position="263"/>
    </location>
</feature>
<keyword evidence="1" id="KW-0732">Signal</keyword>
<keyword evidence="3" id="KW-1185">Reference proteome</keyword>